<dbReference type="Pfam" id="PF03186">
    <property type="entry name" value="CobD_Cbib"/>
    <property type="match status" value="1"/>
</dbReference>
<comment type="pathway">
    <text evidence="2">Cofactor biosynthesis; adenosylcobalamin biosynthesis.</text>
</comment>
<dbReference type="EMBL" id="VHSH01000008">
    <property type="protein sequence ID" value="TQV76330.1"/>
    <property type="molecule type" value="Genomic_DNA"/>
</dbReference>
<dbReference type="InterPro" id="IPR004485">
    <property type="entry name" value="Cobalamin_biosynth_CobD/CbiB"/>
</dbReference>
<evidence type="ECO:0000256" key="7">
    <source>
        <dbReference type="ARBA" id="ARBA00022989"/>
    </source>
</evidence>
<feature type="transmembrane region" description="Helical" evidence="9">
    <location>
        <begin position="16"/>
        <end position="35"/>
    </location>
</feature>
<evidence type="ECO:0000256" key="3">
    <source>
        <dbReference type="ARBA" id="ARBA00006263"/>
    </source>
</evidence>
<dbReference type="RefSeq" id="WP_142898593.1">
    <property type="nucleotide sequence ID" value="NZ_ML660059.1"/>
</dbReference>
<evidence type="ECO:0000313" key="11">
    <source>
        <dbReference type="Proteomes" id="UP000315252"/>
    </source>
</evidence>
<comment type="similarity">
    <text evidence="3">Belongs to the CobD/CbiB family.</text>
</comment>
<dbReference type="GO" id="GO:0005886">
    <property type="term" value="C:plasma membrane"/>
    <property type="evidence" value="ECO:0007669"/>
    <property type="project" value="UniProtKB-SubCell"/>
</dbReference>
<keyword evidence="4" id="KW-1003">Cell membrane</keyword>
<dbReference type="GO" id="GO:0009236">
    <property type="term" value="P:cobalamin biosynthetic process"/>
    <property type="evidence" value="ECO:0007669"/>
    <property type="project" value="UniProtKB-UniPathway"/>
</dbReference>
<dbReference type="PANTHER" id="PTHR34308:SF1">
    <property type="entry name" value="COBALAMIN BIOSYNTHESIS PROTEIN CBIB"/>
    <property type="match status" value="1"/>
</dbReference>
<feature type="transmembrane region" description="Helical" evidence="9">
    <location>
        <begin position="67"/>
        <end position="86"/>
    </location>
</feature>
<evidence type="ECO:0000313" key="10">
    <source>
        <dbReference type="EMBL" id="TQV76330.1"/>
    </source>
</evidence>
<reference evidence="10 11" key="1">
    <citation type="submission" date="2019-06" db="EMBL/GenBank/DDBJ databases">
        <title>Whole genome sequence for Rhodospirillaceae sp. R148.</title>
        <authorList>
            <person name="Wang G."/>
        </authorList>
    </citation>
    <scope>NUCLEOTIDE SEQUENCE [LARGE SCALE GENOMIC DNA]</scope>
    <source>
        <strain evidence="10 11">R148</strain>
    </source>
</reference>
<dbReference type="UniPathway" id="UPA00148"/>
<keyword evidence="6 9" id="KW-0812">Transmembrane</keyword>
<keyword evidence="8 9" id="KW-0472">Membrane</keyword>
<proteinExistence type="inferred from homology"/>
<sequence length="340" mass="36217">MNFSSTPGTYGAADPLFLLLAALALEAYLGGPWIMERWYLQPRRPISKLVVELDRRLNRADRGGLDLLLRGAVLALGLALAAYIAGSMLEWFLIRYPFAWLFEVLLLALIVGQRAPCVQAGAVSSALAGGSLIAAQEALRPLTIGRVASDRLSQLDARGVVAATLDGLARAFSLQVIAPVFWFALLGLPGVFLQQTIRTAAAYLSVRQLQLGSAAQGRRQELQVAGKSDFALTAQRLDRALAFLPLLLADAVLIAAAVFIPGCHPGSALQRAWASRGNVAATMGGILGLSSSDVQAPSEHYPVQLERSHIERAVAVFAVGCLINAGLVAALVWLRAVYKT</sequence>
<dbReference type="OrthoDB" id="9811967at2"/>
<dbReference type="AlphaFoldDB" id="A0A545TGF8"/>
<evidence type="ECO:0000256" key="9">
    <source>
        <dbReference type="SAM" id="Phobius"/>
    </source>
</evidence>
<keyword evidence="11" id="KW-1185">Reference proteome</keyword>
<keyword evidence="5" id="KW-0169">Cobalamin biosynthesis</keyword>
<accession>A0A545TGF8</accession>
<organism evidence="10 11">
    <name type="scientific">Denitrobaculum tricleocarpae</name>
    <dbReference type="NCBI Taxonomy" id="2591009"/>
    <lineage>
        <taxon>Bacteria</taxon>
        <taxon>Pseudomonadati</taxon>
        <taxon>Pseudomonadota</taxon>
        <taxon>Alphaproteobacteria</taxon>
        <taxon>Rhodospirillales</taxon>
        <taxon>Rhodospirillaceae</taxon>
        <taxon>Denitrobaculum</taxon>
    </lineage>
</organism>
<keyword evidence="7 9" id="KW-1133">Transmembrane helix</keyword>
<evidence type="ECO:0000256" key="5">
    <source>
        <dbReference type="ARBA" id="ARBA00022573"/>
    </source>
</evidence>
<evidence type="ECO:0008006" key="12">
    <source>
        <dbReference type="Google" id="ProtNLM"/>
    </source>
</evidence>
<evidence type="ECO:0000256" key="8">
    <source>
        <dbReference type="ARBA" id="ARBA00023136"/>
    </source>
</evidence>
<comment type="subcellular location">
    <subcellularLocation>
        <location evidence="1">Cell membrane</location>
        <topology evidence="1">Multi-pass membrane protein</topology>
    </subcellularLocation>
</comment>
<dbReference type="GO" id="GO:0048472">
    <property type="term" value="F:threonine-phosphate decarboxylase activity"/>
    <property type="evidence" value="ECO:0007669"/>
    <property type="project" value="InterPro"/>
</dbReference>
<evidence type="ECO:0000256" key="4">
    <source>
        <dbReference type="ARBA" id="ARBA00022475"/>
    </source>
</evidence>
<evidence type="ECO:0000256" key="1">
    <source>
        <dbReference type="ARBA" id="ARBA00004651"/>
    </source>
</evidence>
<feature type="transmembrane region" description="Helical" evidence="9">
    <location>
        <begin position="313"/>
        <end position="334"/>
    </location>
</feature>
<dbReference type="Proteomes" id="UP000315252">
    <property type="component" value="Unassembled WGS sequence"/>
</dbReference>
<name>A0A545TGF8_9PROT</name>
<comment type="caution">
    <text evidence="10">The sequence shown here is derived from an EMBL/GenBank/DDBJ whole genome shotgun (WGS) entry which is preliminary data.</text>
</comment>
<protein>
    <recommendedName>
        <fullName evidence="12">Cobalamin biosynthesis protein CobD</fullName>
    </recommendedName>
</protein>
<feature type="transmembrane region" description="Helical" evidence="9">
    <location>
        <begin position="240"/>
        <end position="260"/>
    </location>
</feature>
<dbReference type="PANTHER" id="PTHR34308">
    <property type="entry name" value="COBALAMIN BIOSYNTHESIS PROTEIN CBIB"/>
    <property type="match status" value="1"/>
</dbReference>
<gene>
    <name evidence="10" type="ORF">FKG95_22130</name>
</gene>
<evidence type="ECO:0000256" key="2">
    <source>
        <dbReference type="ARBA" id="ARBA00004953"/>
    </source>
</evidence>
<evidence type="ECO:0000256" key="6">
    <source>
        <dbReference type="ARBA" id="ARBA00022692"/>
    </source>
</evidence>